<dbReference type="InterPro" id="IPR045339">
    <property type="entry name" value="DUF6534"/>
</dbReference>
<dbReference type="Proteomes" id="UP000053890">
    <property type="component" value="Unassembled WGS sequence"/>
</dbReference>
<evidence type="ECO:0000313" key="3">
    <source>
        <dbReference type="EMBL" id="KPV72841.1"/>
    </source>
</evidence>
<feature type="transmembrane region" description="Helical" evidence="1">
    <location>
        <begin position="78"/>
        <end position="99"/>
    </location>
</feature>
<keyword evidence="1" id="KW-1133">Transmembrane helix</keyword>
<keyword evidence="4" id="KW-1185">Reference proteome</keyword>
<dbReference type="PANTHER" id="PTHR40465">
    <property type="entry name" value="CHROMOSOME 1, WHOLE GENOME SHOTGUN SEQUENCE"/>
    <property type="match status" value="1"/>
</dbReference>
<feature type="transmembrane region" description="Helical" evidence="1">
    <location>
        <begin position="150"/>
        <end position="170"/>
    </location>
</feature>
<keyword evidence="1" id="KW-0472">Membrane</keyword>
<evidence type="ECO:0000256" key="1">
    <source>
        <dbReference type="SAM" id="Phobius"/>
    </source>
</evidence>
<protein>
    <recommendedName>
        <fullName evidence="2">DUF6534 domain-containing protein</fullName>
    </recommendedName>
</protein>
<feature type="transmembrane region" description="Helical" evidence="1">
    <location>
        <begin position="249"/>
        <end position="270"/>
    </location>
</feature>
<dbReference type="OrthoDB" id="2535105at2759"/>
<feature type="transmembrane region" description="Helical" evidence="1">
    <location>
        <begin position="190"/>
        <end position="213"/>
    </location>
</feature>
<dbReference type="STRING" id="578459.A0A0P9EUL7"/>
<reference evidence="3 4" key="1">
    <citation type="journal article" date="2015" name="Front. Microbiol.">
        <title>Genome sequence of the plant growth promoting endophytic yeast Rhodotorula graminis WP1.</title>
        <authorList>
            <person name="Firrincieli A."/>
            <person name="Otillar R."/>
            <person name="Salamov A."/>
            <person name="Schmutz J."/>
            <person name="Khan Z."/>
            <person name="Redman R.S."/>
            <person name="Fleck N.D."/>
            <person name="Lindquist E."/>
            <person name="Grigoriev I.V."/>
            <person name="Doty S.L."/>
        </authorList>
    </citation>
    <scope>NUCLEOTIDE SEQUENCE [LARGE SCALE GENOMIC DNA]</scope>
    <source>
        <strain evidence="3 4">WP1</strain>
    </source>
</reference>
<proteinExistence type="predicted"/>
<dbReference type="GeneID" id="28978337"/>
<evidence type="ECO:0000313" key="4">
    <source>
        <dbReference type="Proteomes" id="UP000053890"/>
    </source>
</evidence>
<dbReference type="Pfam" id="PF20152">
    <property type="entry name" value="DUF6534"/>
    <property type="match status" value="1"/>
</dbReference>
<name>A0A0P9EUL7_RHOGW</name>
<keyword evidence="1" id="KW-0812">Transmembrane</keyword>
<gene>
    <name evidence="3" type="ORF">RHOBADRAFT_55516</name>
</gene>
<dbReference type="PANTHER" id="PTHR40465:SF1">
    <property type="entry name" value="DUF6534 DOMAIN-CONTAINING PROTEIN"/>
    <property type="match status" value="1"/>
</dbReference>
<feature type="transmembrane region" description="Helical" evidence="1">
    <location>
        <begin position="119"/>
        <end position="143"/>
    </location>
</feature>
<evidence type="ECO:0000259" key="2">
    <source>
        <dbReference type="Pfam" id="PF20152"/>
    </source>
</evidence>
<feature type="domain" description="DUF6534" evidence="2">
    <location>
        <begin position="198"/>
        <end position="291"/>
    </location>
</feature>
<dbReference type="RefSeq" id="XP_018268890.1">
    <property type="nucleotide sequence ID" value="XM_018417889.1"/>
</dbReference>
<dbReference type="AlphaFoldDB" id="A0A0P9EUL7"/>
<dbReference type="EMBL" id="KQ474085">
    <property type="protein sequence ID" value="KPV72841.1"/>
    <property type="molecule type" value="Genomic_DNA"/>
</dbReference>
<accession>A0A0P9EUL7</accession>
<sequence length="383" mass="42167">MSTFLMPTDAIPTDPEAAAAAAAAAAEQLALFQWAVREITTPIVLASFMACLLYGVLLYMAVVYFMRFGSSDRLAFKLLVGFLTLSSLGDTINDCSWAWLYTVKAFTDPAVLSIFPAQLVVYACMTGMNVLLAQGFFTWRVLVVSNRKNWVLPGVMMILQITACCFAFYLASWVRSHTYMTEFGEAKWLIYTWLTTGFICDVLITAGMTWYLVIRPQRLAGAATKAKLSRENPLGRIVIKTMQTNSISLIVHAVTLVVMVCRGQALWYSISGFQMSKLYSISLIASLNARHQAGPGESAAFTSREGTTHANASTKNVRATFSRHGVGANSVPVHVHVSEEVKIDDGDESASDFVLSSPYSVRFERVQGLEKGDELEMGRKGEY</sequence>
<feature type="transmembrane region" description="Helical" evidence="1">
    <location>
        <begin position="43"/>
        <end position="66"/>
    </location>
</feature>
<dbReference type="OMA" id="WAVREIT"/>
<organism evidence="3 4">
    <name type="scientific">Rhodotorula graminis (strain WP1)</name>
    <dbReference type="NCBI Taxonomy" id="578459"/>
    <lineage>
        <taxon>Eukaryota</taxon>
        <taxon>Fungi</taxon>
        <taxon>Dikarya</taxon>
        <taxon>Basidiomycota</taxon>
        <taxon>Pucciniomycotina</taxon>
        <taxon>Microbotryomycetes</taxon>
        <taxon>Sporidiobolales</taxon>
        <taxon>Sporidiobolaceae</taxon>
        <taxon>Rhodotorula</taxon>
    </lineage>
</organism>